<evidence type="ECO:0000256" key="12">
    <source>
        <dbReference type="SAM" id="Phobius"/>
    </source>
</evidence>
<dbReference type="Pfam" id="PF00664">
    <property type="entry name" value="ABC_membrane"/>
    <property type="match status" value="1"/>
</dbReference>
<dbReference type="SUPFAM" id="SSF90123">
    <property type="entry name" value="ABC transporter transmembrane region"/>
    <property type="match status" value="2"/>
</dbReference>
<evidence type="ECO:0000256" key="3">
    <source>
        <dbReference type="ARBA" id="ARBA00022448"/>
    </source>
</evidence>
<evidence type="ECO:0000313" key="15">
    <source>
        <dbReference type="EMBL" id="KAK1605498.1"/>
    </source>
</evidence>
<keyword evidence="7" id="KW-0067">ATP-binding</keyword>
<evidence type="ECO:0000313" key="16">
    <source>
        <dbReference type="Proteomes" id="UP001231189"/>
    </source>
</evidence>
<keyword evidence="6" id="KW-0547">Nucleotide-binding</keyword>
<keyword evidence="10" id="KW-0325">Glycoprotein</keyword>
<dbReference type="InterPro" id="IPR017871">
    <property type="entry name" value="ABC_transporter-like_CS"/>
</dbReference>
<evidence type="ECO:0000256" key="4">
    <source>
        <dbReference type="ARBA" id="ARBA00022692"/>
    </source>
</evidence>
<organism evidence="15 16">
    <name type="scientific">Lolium multiflorum</name>
    <name type="common">Italian ryegrass</name>
    <name type="synonym">Lolium perenne subsp. multiflorum</name>
    <dbReference type="NCBI Taxonomy" id="4521"/>
    <lineage>
        <taxon>Eukaryota</taxon>
        <taxon>Viridiplantae</taxon>
        <taxon>Streptophyta</taxon>
        <taxon>Embryophyta</taxon>
        <taxon>Tracheophyta</taxon>
        <taxon>Spermatophyta</taxon>
        <taxon>Magnoliopsida</taxon>
        <taxon>Liliopsida</taxon>
        <taxon>Poales</taxon>
        <taxon>Poaceae</taxon>
        <taxon>BOP clade</taxon>
        <taxon>Pooideae</taxon>
        <taxon>Poodae</taxon>
        <taxon>Poeae</taxon>
        <taxon>Poeae Chloroplast Group 2 (Poeae type)</taxon>
        <taxon>Loliodinae</taxon>
        <taxon>Loliinae</taxon>
        <taxon>Lolium</taxon>
    </lineage>
</organism>
<dbReference type="PROSITE" id="PS50929">
    <property type="entry name" value="ABC_TM1F"/>
    <property type="match status" value="1"/>
</dbReference>
<dbReference type="PROSITE" id="PS50893">
    <property type="entry name" value="ABC_TRANSPORTER_2"/>
    <property type="match status" value="1"/>
</dbReference>
<evidence type="ECO:0000259" key="13">
    <source>
        <dbReference type="PROSITE" id="PS50893"/>
    </source>
</evidence>
<dbReference type="InterPro" id="IPR003439">
    <property type="entry name" value="ABC_transporter-like_ATP-bd"/>
</dbReference>
<evidence type="ECO:0000256" key="6">
    <source>
        <dbReference type="ARBA" id="ARBA00022741"/>
    </source>
</evidence>
<feature type="compositionally biased region" description="Basic and acidic residues" evidence="11">
    <location>
        <begin position="471"/>
        <end position="480"/>
    </location>
</feature>
<dbReference type="PROSITE" id="PS00211">
    <property type="entry name" value="ABC_TRANSPORTER_1"/>
    <property type="match status" value="1"/>
</dbReference>
<dbReference type="InterPro" id="IPR036640">
    <property type="entry name" value="ABC1_TM_sf"/>
</dbReference>
<dbReference type="SUPFAM" id="SSF52540">
    <property type="entry name" value="P-loop containing nucleoside triphosphate hydrolases"/>
    <property type="match status" value="1"/>
</dbReference>
<evidence type="ECO:0000256" key="7">
    <source>
        <dbReference type="ARBA" id="ARBA00022840"/>
    </source>
</evidence>
<dbReference type="GO" id="GO:0005886">
    <property type="term" value="C:plasma membrane"/>
    <property type="evidence" value="ECO:0007669"/>
    <property type="project" value="UniProtKB-SubCell"/>
</dbReference>
<dbReference type="GO" id="GO:0140359">
    <property type="term" value="F:ABC-type transporter activity"/>
    <property type="evidence" value="ECO:0007669"/>
    <property type="project" value="InterPro"/>
</dbReference>
<dbReference type="Pfam" id="PF00005">
    <property type="entry name" value="ABC_tran"/>
    <property type="match status" value="1"/>
</dbReference>
<comment type="caution">
    <text evidence="15">The sequence shown here is derived from an EMBL/GenBank/DDBJ whole genome shotgun (WGS) entry which is preliminary data.</text>
</comment>
<evidence type="ECO:0000256" key="9">
    <source>
        <dbReference type="ARBA" id="ARBA00023136"/>
    </source>
</evidence>
<feature type="domain" description="ABC transporter" evidence="13">
    <location>
        <begin position="176"/>
        <end position="412"/>
    </location>
</feature>
<evidence type="ECO:0000256" key="11">
    <source>
        <dbReference type="SAM" id="MobiDB-lite"/>
    </source>
</evidence>
<evidence type="ECO:0000256" key="2">
    <source>
        <dbReference type="ARBA" id="ARBA00007577"/>
    </source>
</evidence>
<keyword evidence="8 12" id="KW-1133">Transmembrane helix</keyword>
<evidence type="ECO:0000259" key="14">
    <source>
        <dbReference type="PROSITE" id="PS50929"/>
    </source>
</evidence>
<gene>
    <name evidence="15" type="ORF">QYE76_029171</name>
</gene>
<dbReference type="CDD" id="cd03249">
    <property type="entry name" value="ABC_MTABC3_MDL1_MDL2"/>
    <property type="match status" value="1"/>
</dbReference>
<keyword evidence="9 12" id="KW-0472">Membrane</keyword>
<dbReference type="InterPro" id="IPR039421">
    <property type="entry name" value="Type_1_exporter"/>
</dbReference>
<dbReference type="InterPro" id="IPR027417">
    <property type="entry name" value="P-loop_NTPase"/>
</dbReference>
<keyword evidence="16" id="KW-1185">Reference proteome</keyword>
<feature type="region of interest" description="Disordered" evidence="11">
    <location>
        <begin position="419"/>
        <end position="480"/>
    </location>
</feature>
<sequence length="647" mass="70368">METHKAKRLVGDQKVPFLRTFQYADGTDMVLMLVGTAAALANGALRPLWTVIFGQAIDALGGTTSDVVLTHRINQVVSFNGENKAIAQYNKLLKQAYKAAVNEALASGFGMGAIYGAYLSSYGLAFWSLGNATPCFAAFAQGQSAAYRLFMTIDRKPPIDSEDKSGTVLQQIRGDVELRDIYFSYPARPEQKIFDGFSLHVPGGTTMAIVGESGSGKSTVISLLQRYYDPQAGGVYIDGVNLKSFQLQWIRGKIGLVSQEPLLFMTSIMDNIAYGKEDATIEEIKRAAELAHATTFIEELPNGYNTVLGQRGAQLSGGQKQRIAIARAILRDPKILLFDEATSALDLESERLVQQALKRVMLDRTTIVVAHRLATVRDAHCISVVNRGRIVDQGTHSELLTNPDGAFSQLYRIQQNQEQDRTLEKSKLSPFPSNSIANSSSISSSRGVSALGTSSVPSSPEWLLGSSATDGDGHCKENGDDDTYKALETAGPIIRIAFLQKPEALVLLFGSLAAGIHADWKLSLIIMCAIPLVVLQGYVQMKSLIGFSQDAKMVYEDASLVASDAVSSIRTVSSFCAEKRVMKIYDKKCEWSMKQGIRVGMIRGLGFGFSFLVIYLTYGLCFYVGGQFVSQGKSTFAGVFKVSVEVD</sequence>
<evidence type="ECO:0000256" key="1">
    <source>
        <dbReference type="ARBA" id="ARBA00004651"/>
    </source>
</evidence>
<keyword evidence="4 12" id="KW-0812">Transmembrane</keyword>
<dbReference type="GO" id="GO:0005524">
    <property type="term" value="F:ATP binding"/>
    <property type="evidence" value="ECO:0007669"/>
    <property type="project" value="UniProtKB-KW"/>
</dbReference>
<dbReference type="InterPro" id="IPR003593">
    <property type="entry name" value="AAA+_ATPase"/>
</dbReference>
<dbReference type="EMBL" id="JAUUTY010000007">
    <property type="protein sequence ID" value="KAK1605498.1"/>
    <property type="molecule type" value="Genomic_DNA"/>
</dbReference>
<feature type="transmembrane region" description="Helical" evidence="12">
    <location>
        <begin position="604"/>
        <end position="625"/>
    </location>
</feature>
<dbReference type="Gene3D" id="1.20.1560.10">
    <property type="entry name" value="ABC transporter type 1, transmembrane domain"/>
    <property type="match status" value="4"/>
</dbReference>
<protein>
    <submittedName>
        <fullName evidence="15">Uncharacterized protein</fullName>
    </submittedName>
</protein>
<dbReference type="GO" id="GO:0016887">
    <property type="term" value="F:ATP hydrolysis activity"/>
    <property type="evidence" value="ECO:0007669"/>
    <property type="project" value="InterPro"/>
</dbReference>
<evidence type="ECO:0000256" key="8">
    <source>
        <dbReference type="ARBA" id="ARBA00022989"/>
    </source>
</evidence>
<comment type="subcellular location">
    <subcellularLocation>
        <location evidence="1">Cell membrane</location>
        <topology evidence="1">Multi-pass membrane protein</topology>
    </subcellularLocation>
</comment>
<keyword evidence="5" id="KW-0677">Repeat</keyword>
<comment type="similarity">
    <text evidence="2">Belongs to the ABC transporter superfamily. ABCB family. Multidrug resistance exporter (TC 3.A.1.201) subfamily.</text>
</comment>
<keyword evidence="3" id="KW-0813">Transport</keyword>
<evidence type="ECO:0000256" key="5">
    <source>
        <dbReference type="ARBA" id="ARBA00022737"/>
    </source>
</evidence>
<dbReference type="FunFam" id="3.40.50.300:FF:000066">
    <property type="entry name" value="ABC transporter B family member 1"/>
    <property type="match status" value="1"/>
</dbReference>
<reference evidence="15" key="1">
    <citation type="submission" date="2023-07" db="EMBL/GenBank/DDBJ databases">
        <title>A chromosome-level genome assembly of Lolium multiflorum.</title>
        <authorList>
            <person name="Chen Y."/>
            <person name="Copetti D."/>
            <person name="Kolliker R."/>
            <person name="Studer B."/>
        </authorList>
    </citation>
    <scope>NUCLEOTIDE SEQUENCE</scope>
    <source>
        <strain evidence="15">02402/16</strain>
        <tissue evidence="15">Leaf</tissue>
    </source>
</reference>
<accession>A0AAD8QMB9</accession>
<evidence type="ECO:0000256" key="10">
    <source>
        <dbReference type="ARBA" id="ARBA00023180"/>
    </source>
</evidence>
<dbReference type="PANTHER" id="PTHR24222:SF63">
    <property type="entry name" value="ATP BINDING CASSETTE SUBFAMILY B"/>
    <property type="match status" value="1"/>
</dbReference>
<dbReference type="AlphaFoldDB" id="A0AAD8QMB9"/>
<feature type="domain" description="ABC transmembrane type-1" evidence="14">
    <location>
        <begin position="504"/>
        <end position="640"/>
    </location>
</feature>
<feature type="compositionally biased region" description="Low complexity" evidence="11">
    <location>
        <begin position="429"/>
        <end position="445"/>
    </location>
</feature>
<dbReference type="Proteomes" id="UP001231189">
    <property type="component" value="Unassembled WGS sequence"/>
</dbReference>
<dbReference type="SMART" id="SM00382">
    <property type="entry name" value="AAA"/>
    <property type="match status" value="1"/>
</dbReference>
<proteinExistence type="inferred from homology"/>
<name>A0AAD8QMB9_LOLMU</name>
<dbReference type="Gene3D" id="3.40.50.300">
    <property type="entry name" value="P-loop containing nucleotide triphosphate hydrolases"/>
    <property type="match status" value="1"/>
</dbReference>
<dbReference type="PANTHER" id="PTHR24222">
    <property type="entry name" value="ABC TRANSPORTER B FAMILY"/>
    <property type="match status" value="1"/>
</dbReference>
<feature type="transmembrane region" description="Helical" evidence="12">
    <location>
        <begin position="520"/>
        <end position="539"/>
    </location>
</feature>
<dbReference type="InterPro" id="IPR011527">
    <property type="entry name" value="ABC1_TM_dom"/>
</dbReference>